<dbReference type="Proteomes" id="UP001642464">
    <property type="component" value="Unassembled WGS sequence"/>
</dbReference>
<organism evidence="2 3">
    <name type="scientific">Durusdinium trenchii</name>
    <dbReference type="NCBI Taxonomy" id="1381693"/>
    <lineage>
        <taxon>Eukaryota</taxon>
        <taxon>Sar</taxon>
        <taxon>Alveolata</taxon>
        <taxon>Dinophyceae</taxon>
        <taxon>Suessiales</taxon>
        <taxon>Symbiodiniaceae</taxon>
        <taxon>Durusdinium</taxon>
    </lineage>
</organism>
<feature type="non-terminal residue" evidence="2">
    <location>
        <position position="569"/>
    </location>
</feature>
<proteinExistence type="predicted"/>
<gene>
    <name evidence="2" type="ORF">SCF082_LOCUS47379</name>
</gene>
<name>A0ABP0RL17_9DINO</name>
<protein>
    <submittedName>
        <fullName evidence="2">Uncharacterized protein</fullName>
    </submittedName>
</protein>
<dbReference type="EMBL" id="CAXAMM010041802">
    <property type="protein sequence ID" value="CAK9101307.1"/>
    <property type="molecule type" value="Genomic_DNA"/>
</dbReference>
<evidence type="ECO:0000313" key="3">
    <source>
        <dbReference type="Proteomes" id="UP001642464"/>
    </source>
</evidence>
<sequence length="569" mass="59990">MPKAVNPQITGCTDLTEHVVLEVQSPAKCSGTGQVSLKMKGFGDVDLLDTYIQGNLAVIDVDDVSSQRAVEKISLEVTDSNEHNTHRVEMTLFAVGICTHTDFLQLLFPAGSRIKILKNCEAKAVTTTTTTTTAKTVTSSADLCTDLTQGLTLVVESTAFCATGSDHVTMKLRGSDPLEADIEDADLAIVNANRKSVQESVQRIIFESDGDLITAKLYAPEICAEAQFMGLTFPEKSPVRVVQGCSVTTTTTTTTTVTCTDLTKGSDLEVNAWSGCTDEAEYAVIELNGTIPLDIVMEDADLALVKASATHVHQSLSKLILEDEEDGTVTGKLYAPDICARLAYLQVVFAPKTLVKFKRACVAEVRQLKIAKSLPLTLSGKSCTNLIAYQLVVESAVSCEAGDDHATMELSGSGYSTAFTQEDLELVNLQSDQVHQKLSSATLEETPNGILAKLFAPGICARVAYLSALFPEKAAIGFQSGCSKDKTPVTITTTTTTTATSTTSTTTKTSTSTITGTSTTTITGTSTSTSTGTSTTTITGTSTTTITETSTTTITGTSTSTSTGTSTTT</sequence>
<evidence type="ECO:0000256" key="1">
    <source>
        <dbReference type="SAM" id="MobiDB-lite"/>
    </source>
</evidence>
<keyword evidence="3" id="KW-1185">Reference proteome</keyword>
<reference evidence="2 3" key="1">
    <citation type="submission" date="2024-02" db="EMBL/GenBank/DDBJ databases">
        <authorList>
            <person name="Chen Y."/>
            <person name="Shah S."/>
            <person name="Dougan E. K."/>
            <person name="Thang M."/>
            <person name="Chan C."/>
        </authorList>
    </citation>
    <scope>NUCLEOTIDE SEQUENCE [LARGE SCALE GENOMIC DNA]</scope>
</reference>
<comment type="caution">
    <text evidence="2">The sequence shown here is derived from an EMBL/GenBank/DDBJ whole genome shotgun (WGS) entry which is preliminary data.</text>
</comment>
<accession>A0ABP0RL17</accession>
<feature type="region of interest" description="Disordered" evidence="1">
    <location>
        <begin position="522"/>
        <end position="569"/>
    </location>
</feature>
<evidence type="ECO:0000313" key="2">
    <source>
        <dbReference type="EMBL" id="CAK9101307.1"/>
    </source>
</evidence>